<feature type="active site" description="Proton acceptor" evidence="7">
    <location>
        <position position="86"/>
    </location>
</feature>
<evidence type="ECO:0000256" key="5">
    <source>
        <dbReference type="ARBA" id="ARBA00032523"/>
    </source>
</evidence>
<dbReference type="OrthoDB" id="289419at2"/>
<evidence type="ECO:0000256" key="7">
    <source>
        <dbReference type="PIRSR" id="PIRSR015957-1"/>
    </source>
</evidence>
<gene>
    <name evidence="8" type="ORF">OJF2_24720</name>
</gene>
<sequence length="238" mass="25598">MARLLVSVRSATEAVVAHRAGASIIDVKEPDAGPLGMSPWPTWIRVRQALDESVPVSVALGELPEWRSEVPPAVPSRAWSGLAFRKIGLAESGPRWRGDWFELMRRLDGSGPSWVGVAYADWRSAGSPSPDELLEAAGDSPETVGILLDTWAKSDRLRIDDSLVHWSGRVRERGKFLAVAGGLDASSIPGLDVLEPDIVAVRGAACEGGDRRAPVVASRVERLAELVSELGRVPCRRG</sequence>
<organism evidence="8 9">
    <name type="scientific">Aquisphaera giovannonii</name>
    <dbReference type="NCBI Taxonomy" id="406548"/>
    <lineage>
        <taxon>Bacteria</taxon>
        <taxon>Pseudomonadati</taxon>
        <taxon>Planctomycetota</taxon>
        <taxon>Planctomycetia</taxon>
        <taxon>Isosphaerales</taxon>
        <taxon>Isosphaeraceae</taxon>
        <taxon>Aquisphaera</taxon>
    </lineage>
</organism>
<dbReference type="RefSeq" id="WP_148593935.1">
    <property type="nucleotide sequence ID" value="NZ_CP042997.1"/>
</dbReference>
<feature type="active site" description="Schiff-base intermediate with substrate" evidence="7">
    <location>
        <position position="28"/>
    </location>
</feature>
<dbReference type="PIRSF" id="PIRSF015957">
    <property type="entry name" value="UCP015957"/>
    <property type="match status" value="1"/>
</dbReference>
<keyword evidence="4" id="KW-0704">Schiff base</keyword>
<evidence type="ECO:0000313" key="9">
    <source>
        <dbReference type="Proteomes" id="UP000324233"/>
    </source>
</evidence>
<proteinExistence type="predicted"/>
<evidence type="ECO:0000256" key="6">
    <source>
        <dbReference type="ARBA" id="ARBA00047628"/>
    </source>
</evidence>
<accession>A0A5B9W1T4</accession>
<dbReference type="EC" id="4.2.3.153" evidence="2"/>
<protein>
    <recommendedName>
        <fullName evidence="2">(5-formylfuran-3-yl)methyl phosphate synthase</fullName>
        <ecNumber evidence="2">4.2.3.153</ecNumber>
    </recommendedName>
    <alternativeName>
        <fullName evidence="5">4-(hydroxymethyl)-2-furancarboxaldehyde-phosphate synthase</fullName>
    </alternativeName>
</protein>
<keyword evidence="3" id="KW-0456">Lyase</keyword>
<dbReference type="KEGG" id="agv:OJF2_24720"/>
<evidence type="ECO:0000256" key="3">
    <source>
        <dbReference type="ARBA" id="ARBA00023239"/>
    </source>
</evidence>
<keyword evidence="9" id="KW-1185">Reference proteome</keyword>
<evidence type="ECO:0000256" key="2">
    <source>
        <dbReference type="ARBA" id="ARBA00012553"/>
    </source>
</evidence>
<evidence type="ECO:0000256" key="1">
    <source>
        <dbReference type="ARBA" id="ARBA00003810"/>
    </source>
</evidence>
<evidence type="ECO:0000256" key="4">
    <source>
        <dbReference type="ARBA" id="ARBA00023270"/>
    </source>
</evidence>
<reference evidence="8 9" key="1">
    <citation type="submission" date="2019-08" db="EMBL/GenBank/DDBJ databases">
        <title>Deep-cultivation of Planctomycetes and their phenomic and genomic characterization uncovers novel biology.</title>
        <authorList>
            <person name="Wiegand S."/>
            <person name="Jogler M."/>
            <person name="Boedeker C."/>
            <person name="Pinto D."/>
            <person name="Vollmers J."/>
            <person name="Rivas-Marin E."/>
            <person name="Kohn T."/>
            <person name="Peeters S.H."/>
            <person name="Heuer A."/>
            <person name="Rast P."/>
            <person name="Oberbeckmann S."/>
            <person name="Bunk B."/>
            <person name="Jeske O."/>
            <person name="Meyerdierks A."/>
            <person name="Storesund J.E."/>
            <person name="Kallscheuer N."/>
            <person name="Luecker S."/>
            <person name="Lage O.M."/>
            <person name="Pohl T."/>
            <person name="Merkel B.J."/>
            <person name="Hornburger P."/>
            <person name="Mueller R.-W."/>
            <person name="Bruemmer F."/>
            <person name="Labrenz M."/>
            <person name="Spormann A.M."/>
            <person name="Op den Camp H."/>
            <person name="Overmann J."/>
            <person name="Amann R."/>
            <person name="Jetten M.S.M."/>
            <person name="Mascher T."/>
            <person name="Medema M.H."/>
            <person name="Devos D.P."/>
            <person name="Kaster A.-K."/>
            <person name="Ovreas L."/>
            <person name="Rohde M."/>
            <person name="Galperin M.Y."/>
            <person name="Jogler C."/>
        </authorList>
    </citation>
    <scope>NUCLEOTIDE SEQUENCE [LARGE SCALE GENOMIC DNA]</scope>
    <source>
        <strain evidence="8 9">OJF2</strain>
    </source>
</reference>
<comment type="function">
    <text evidence="1">Catalyzes the formation of 4-(hydroxymethyl)-2-furancarboxaldehyde phosphate (4-HFC-P) from two molecules of glyceraldehyde-3-P (GA-3-P).</text>
</comment>
<evidence type="ECO:0000313" key="8">
    <source>
        <dbReference type="EMBL" id="QEH33940.1"/>
    </source>
</evidence>
<comment type="catalytic activity">
    <reaction evidence="6">
        <text>2 D-glyceraldehyde 3-phosphate = 4-(hydroxymethyl)-2-furancarboxaldehyde phosphate + phosphate + 2 H2O</text>
        <dbReference type="Rhea" id="RHEA:43536"/>
        <dbReference type="ChEBI" id="CHEBI:15377"/>
        <dbReference type="ChEBI" id="CHEBI:43474"/>
        <dbReference type="ChEBI" id="CHEBI:59776"/>
        <dbReference type="ChEBI" id="CHEBI:83407"/>
        <dbReference type="EC" id="4.2.3.153"/>
    </reaction>
</comment>
<name>A0A5B9W1T4_9BACT</name>
<dbReference type="GO" id="GO:0016829">
    <property type="term" value="F:lyase activity"/>
    <property type="evidence" value="ECO:0007669"/>
    <property type="project" value="UniProtKB-KW"/>
</dbReference>
<dbReference type="InterPro" id="IPR007565">
    <property type="entry name" value="4HFCP_synth"/>
</dbReference>
<dbReference type="AlphaFoldDB" id="A0A5B9W1T4"/>
<dbReference type="EMBL" id="CP042997">
    <property type="protein sequence ID" value="QEH33940.1"/>
    <property type="molecule type" value="Genomic_DNA"/>
</dbReference>
<dbReference type="Proteomes" id="UP000324233">
    <property type="component" value="Chromosome"/>
</dbReference>
<dbReference type="Pfam" id="PF04476">
    <property type="entry name" value="4HFCP_synth"/>
    <property type="match status" value="1"/>
</dbReference>